<dbReference type="OrthoDB" id="9790442at2"/>
<evidence type="ECO:0000313" key="4">
    <source>
        <dbReference type="EMBL" id="SDC86198.1"/>
    </source>
</evidence>
<dbReference type="Proteomes" id="UP000199452">
    <property type="component" value="Unassembled WGS sequence"/>
</dbReference>
<dbReference type="Pfam" id="PF00072">
    <property type="entry name" value="Response_reg"/>
    <property type="match status" value="1"/>
</dbReference>
<evidence type="ECO:0000256" key="2">
    <source>
        <dbReference type="PROSITE-ProRule" id="PRU00169"/>
    </source>
</evidence>
<evidence type="ECO:0000256" key="1">
    <source>
        <dbReference type="ARBA" id="ARBA00022553"/>
    </source>
</evidence>
<dbReference type="SMART" id="SM00448">
    <property type="entry name" value="REC"/>
    <property type="match status" value="1"/>
</dbReference>
<feature type="modified residue" description="4-aspartylphosphate" evidence="2">
    <location>
        <position position="66"/>
    </location>
</feature>
<dbReference type="PANTHER" id="PTHR44591:SF3">
    <property type="entry name" value="RESPONSE REGULATORY DOMAIN-CONTAINING PROTEIN"/>
    <property type="match status" value="1"/>
</dbReference>
<dbReference type="AlphaFoldDB" id="A0A1G6Q1K9"/>
<sequence length="133" mass="14899">MVNLAEIIFKRLTVSKSILVIDDSITNLVLLEAVMEEEGYKTILATGVTEGLKIMRSQMPALVLLDLLMPKNSGIDFLEAIANDKQIKDIPVFVITAAVQEEYQHKVIELGAKEFFTKPIDLKKLITRVKTII</sequence>
<dbReference type="Gene3D" id="3.40.50.2300">
    <property type="match status" value="1"/>
</dbReference>
<keyword evidence="5" id="KW-1185">Reference proteome</keyword>
<dbReference type="SUPFAM" id="SSF52172">
    <property type="entry name" value="CheY-like"/>
    <property type="match status" value="1"/>
</dbReference>
<evidence type="ECO:0000313" key="5">
    <source>
        <dbReference type="Proteomes" id="UP000199452"/>
    </source>
</evidence>
<dbReference type="EMBL" id="FMYP01000057">
    <property type="protein sequence ID" value="SDC86198.1"/>
    <property type="molecule type" value="Genomic_DNA"/>
</dbReference>
<gene>
    <name evidence="4" type="ORF">SAMN05216323_10576</name>
</gene>
<dbReference type="STRING" id="1640674.SAMN05216323_10576"/>
<dbReference type="GO" id="GO:0000160">
    <property type="term" value="P:phosphorelay signal transduction system"/>
    <property type="evidence" value="ECO:0007669"/>
    <property type="project" value="InterPro"/>
</dbReference>
<dbReference type="InterPro" id="IPR001789">
    <property type="entry name" value="Sig_transdc_resp-reg_receiver"/>
</dbReference>
<accession>A0A1G6Q1K9</accession>
<dbReference type="InterPro" id="IPR011006">
    <property type="entry name" value="CheY-like_superfamily"/>
</dbReference>
<dbReference type="PROSITE" id="PS50110">
    <property type="entry name" value="RESPONSE_REGULATORY"/>
    <property type="match status" value="1"/>
</dbReference>
<evidence type="ECO:0000259" key="3">
    <source>
        <dbReference type="PROSITE" id="PS50110"/>
    </source>
</evidence>
<protein>
    <submittedName>
        <fullName evidence="4">Two-component system, OmpR family, alkaline phosphatase synthesis response regulator PhoP</fullName>
    </submittedName>
</protein>
<dbReference type="PANTHER" id="PTHR44591">
    <property type="entry name" value="STRESS RESPONSE REGULATOR PROTEIN 1"/>
    <property type="match status" value="1"/>
</dbReference>
<proteinExistence type="predicted"/>
<name>A0A1G6Q1K9_9BACT</name>
<reference evidence="4 5" key="1">
    <citation type="submission" date="2016-09" db="EMBL/GenBank/DDBJ databases">
        <authorList>
            <person name="Capua I."/>
            <person name="De Benedictis P."/>
            <person name="Joannis T."/>
            <person name="Lombin L.H."/>
            <person name="Cattoli G."/>
        </authorList>
    </citation>
    <scope>NUCLEOTIDE SEQUENCE [LARGE SCALE GENOMIC DNA]</scope>
    <source>
        <strain evidence="4 5">A7P-90m</strain>
    </source>
</reference>
<feature type="domain" description="Response regulatory" evidence="3">
    <location>
        <begin position="17"/>
        <end position="133"/>
    </location>
</feature>
<keyword evidence="1 2" id="KW-0597">Phosphoprotein</keyword>
<dbReference type="InterPro" id="IPR050595">
    <property type="entry name" value="Bact_response_regulator"/>
</dbReference>
<organism evidence="4 5">
    <name type="scientific">Williamwhitmania taraxaci</name>
    <dbReference type="NCBI Taxonomy" id="1640674"/>
    <lineage>
        <taxon>Bacteria</taxon>
        <taxon>Pseudomonadati</taxon>
        <taxon>Bacteroidota</taxon>
        <taxon>Bacteroidia</taxon>
        <taxon>Bacteroidales</taxon>
        <taxon>Williamwhitmaniaceae</taxon>
        <taxon>Williamwhitmania</taxon>
    </lineage>
</organism>